<reference evidence="1" key="1">
    <citation type="submission" date="2014-09" db="EMBL/GenBank/DDBJ databases">
        <authorList>
            <person name="Magalhaes I.L.F."/>
            <person name="Oliveira U."/>
            <person name="Santos F.R."/>
            <person name="Vidigal T.H.D.A."/>
            <person name="Brescovit A.D."/>
            <person name="Santos A.J."/>
        </authorList>
    </citation>
    <scope>NUCLEOTIDE SEQUENCE</scope>
    <source>
        <tissue evidence="1">Shoot tissue taken approximately 20 cm above the soil surface</tissue>
    </source>
</reference>
<dbReference type="EMBL" id="GBRH01277308">
    <property type="protein sequence ID" value="JAD20587.1"/>
    <property type="molecule type" value="Transcribed_RNA"/>
</dbReference>
<name>A0A0A8YAX3_ARUDO</name>
<proteinExistence type="predicted"/>
<dbReference type="AlphaFoldDB" id="A0A0A8YAX3"/>
<accession>A0A0A8YAX3</accession>
<reference evidence="1" key="2">
    <citation type="journal article" date="2015" name="Data Brief">
        <title>Shoot transcriptome of the giant reed, Arundo donax.</title>
        <authorList>
            <person name="Barrero R.A."/>
            <person name="Guerrero F.D."/>
            <person name="Moolhuijzen P."/>
            <person name="Goolsby J.A."/>
            <person name="Tidwell J."/>
            <person name="Bellgard S.E."/>
            <person name="Bellgard M.I."/>
        </authorList>
    </citation>
    <scope>NUCLEOTIDE SEQUENCE</scope>
    <source>
        <tissue evidence="1">Shoot tissue taken approximately 20 cm above the soil surface</tissue>
    </source>
</reference>
<evidence type="ECO:0000313" key="1">
    <source>
        <dbReference type="EMBL" id="JAD20587.1"/>
    </source>
</evidence>
<protein>
    <submittedName>
        <fullName evidence="1">Uncharacterized protein</fullName>
    </submittedName>
</protein>
<sequence>MPPTRCRSANAATPACAGCCRARLHHTAPCLQDCAPVAARTGGPACRRIPLPRAAHHRISLSLPCCLLLDPARLRQVAPWIYKRRGAGRSR</sequence>
<organism evidence="1">
    <name type="scientific">Arundo donax</name>
    <name type="common">Giant reed</name>
    <name type="synonym">Donax arundinaceus</name>
    <dbReference type="NCBI Taxonomy" id="35708"/>
    <lineage>
        <taxon>Eukaryota</taxon>
        <taxon>Viridiplantae</taxon>
        <taxon>Streptophyta</taxon>
        <taxon>Embryophyta</taxon>
        <taxon>Tracheophyta</taxon>
        <taxon>Spermatophyta</taxon>
        <taxon>Magnoliopsida</taxon>
        <taxon>Liliopsida</taxon>
        <taxon>Poales</taxon>
        <taxon>Poaceae</taxon>
        <taxon>PACMAD clade</taxon>
        <taxon>Arundinoideae</taxon>
        <taxon>Arundineae</taxon>
        <taxon>Arundo</taxon>
    </lineage>
</organism>